<evidence type="ECO:0000256" key="1">
    <source>
        <dbReference type="SAM" id="MobiDB-lite"/>
    </source>
</evidence>
<dbReference type="OrthoDB" id="2289791at2759"/>
<evidence type="ECO:0000313" key="2">
    <source>
        <dbReference type="EMBL" id="SAM06002.1"/>
    </source>
</evidence>
<feature type="compositionally biased region" description="Basic and acidic residues" evidence="1">
    <location>
        <begin position="1"/>
        <end position="11"/>
    </location>
</feature>
<feature type="region of interest" description="Disordered" evidence="1">
    <location>
        <begin position="1"/>
        <end position="56"/>
    </location>
</feature>
<dbReference type="EMBL" id="LT554489">
    <property type="protein sequence ID" value="SAM06002.1"/>
    <property type="molecule type" value="Genomic_DNA"/>
</dbReference>
<name>A0A168R2U0_ABSGL</name>
<protein>
    <submittedName>
        <fullName evidence="2">Uncharacterized protein</fullName>
    </submittedName>
</protein>
<dbReference type="AlphaFoldDB" id="A0A168R2U0"/>
<gene>
    <name evidence="2" type="primary">ABSGL_11878.1 scaffold 12357</name>
</gene>
<feature type="compositionally biased region" description="Low complexity" evidence="1">
    <location>
        <begin position="35"/>
        <end position="50"/>
    </location>
</feature>
<keyword evidence="3" id="KW-1185">Reference proteome</keyword>
<dbReference type="InParanoid" id="A0A168R2U0"/>
<organism evidence="2">
    <name type="scientific">Absidia glauca</name>
    <name type="common">Pin mould</name>
    <dbReference type="NCBI Taxonomy" id="4829"/>
    <lineage>
        <taxon>Eukaryota</taxon>
        <taxon>Fungi</taxon>
        <taxon>Fungi incertae sedis</taxon>
        <taxon>Mucoromycota</taxon>
        <taxon>Mucoromycotina</taxon>
        <taxon>Mucoromycetes</taxon>
        <taxon>Mucorales</taxon>
        <taxon>Cunninghamellaceae</taxon>
        <taxon>Absidia</taxon>
    </lineage>
</organism>
<sequence length="163" mass="19232">MPDTTNDDKGIRLPRHVHRKRIKLMKRRKRRQQQQDDTTTLSQPQSQSQAQKEEDTALYLKQKAQWEEKERQYDLINLARKKVIETEKKAREEAMNKWHASLRDLPIPKPHGYSSTAPGSSSSTRQQSTIHKTFISSSSSPNYTEQHRRKTYRDKFELSKKAI</sequence>
<dbReference type="Proteomes" id="UP000078561">
    <property type="component" value="Unassembled WGS sequence"/>
</dbReference>
<feature type="compositionally biased region" description="Basic and acidic residues" evidence="1">
    <location>
        <begin position="153"/>
        <end position="163"/>
    </location>
</feature>
<feature type="compositionally biased region" description="Basic residues" evidence="1">
    <location>
        <begin position="12"/>
        <end position="32"/>
    </location>
</feature>
<feature type="compositionally biased region" description="Polar residues" evidence="1">
    <location>
        <begin position="124"/>
        <end position="144"/>
    </location>
</feature>
<accession>A0A168R2U0</accession>
<dbReference type="OMA" id="RWQFRKK"/>
<feature type="compositionally biased region" description="Low complexity" evidence="1">
    <location>
        <begin position="114"/>
        <end position="123"/>
    </location>
</feature>
<reference evidence="2" key="1">
    <citation type="submission" date="2016-04" db="EMBL/GenBank/DDBJ databases">
        <authorList>
            <person name="Evans L.H."/>
            <person name="Alamgir A."/>
            <person name="Owens N."/>
            <person name="Weber N.D."/>
            <person name="Virtaneva K."/>
            <person name="Barbian K."/>
            <person name="Babar A."/>
            <person name="Rosenke K."/>
        </authorList>
    </citation>
    <scope>NUCLEOTIDE SEQUENCE [LARGE SCALE GENOMIC DNA]</scope>
    <source>
        <strain evidence="2">CBS 101.48</strain>
    </source>
</reference>
<feature type="region of interest" description="Disordered" evidence="1">
    <location>
        <begin position="89"/>
        <end position="163"/>
    </location>
</feature>
<proteinExistence type="predicted"/>
<evidence type="ECO:0000313" key="3">
    <source>
        <dbReference type="Proteomes" id="UP000078561"/>
    </source>
</evidence>